<reference evidence="5" key="1">
    <citation type="submission" date="2021-02" db="EMBL/GenBank/DDBJ databases">
        <authorList>
            <person name="Nowell W R."/>
        </authorList>
    </citation>
    <scope>NUCLEOTIDE SEQUENCE</scope>
</reference>
<dbReference type="PROSITE" id="PS50005">
    <property type="entry name" value="TPR"/>
    <property type="match status" value="4"/>
</dbReference>
<comment type="caution">
    <text evidence="5">The sequence shown here is derived from an EMBL/GenBank/DDBJ whole genome shotgun (WGS) entry which is preliminary data.</text>
</comment>
<dbReference type="PROSITE" id="PS51996">
    <property type="entry name" value="TR_MART"/>
    <property type="match status" value="1"/>
</dbReference>
<sequence>MSQTDFDRMFKTQGGLLSFNNFFSTSPDREISLAFAEANQTHPDLIGVLFMITINPSVSSIPFANISNVTGFGEEEILFSTHSKFRIGPVEQINGNNRLWQVNLMLTDDNDPEIHTLTEYMREEIYSEAQGWDRLGLLLIKSGKFDKAQEIYDILLGETTTDQEKALMYHRLGVIKNSQGRYTDAITYFQQSIEIKTKVLSPMDSDLASSYDNIGLVYKNMGDYSNALLFHQNALEIRQKNLPSNHRDLAISYNNIGLVYNHMSDYSNALSFHQKALEIRQKILPSNHPDLASSYNNIGSVYENMNDYSKALSLHQKALEIREKTLPPNHPSLAVSFGHIGIALSEIGDHSKAILYCERALKIVEDSLPANHPHIQLYRDNLEYVKKKI</sequence>
<dbReference type="Pfam" id="PF13176">
    <property type="entry name" value="TPR_7"/>
    <property type="match status" value="1"/>
</dbReference>
<dbReference type="Gene3D" id="1.25.40.10">
    <property type="entry name" value="Tetratricopeptide repeat domain"/>
    <property type="match status" value="2"/>
</dbReference>
<keyword evidence="2 3" id="KW-0802">TPR repeat</keyword>
<dbReference type="SUPFAM" id="SSF56399">
    <property type="entry name" value="ADP-ribosylation"/>
    <property type="match status" value="1"/>
</dbReference>
<evidence type="ECO:0000313" key="5">
    <source>
        <dbReference type="EMBL" id="CAF3877582.1"/>
    </source>
</evidence>
<feature type="repeat" description="TPR" evidence="3">
    <location>
        <begin position="250"/>
        <end position="283"/>
    </location>
</feature>
<organism evidence="5 6">
    <name type="scientific">Rotaria sordida</name>
    <dbReference type="NCBI Taxonomy" id="392033"/>
    <lineage>
        <taxon>Eukaryota</taxon>
        <taxon>Metazoa</taxon>
        <taxon>Spiralia</taxon>
        <taxon>Gnathifera</taxon>
        <taxon>Rotifera</taxon>
        <taxon>Eurotatoria</taxon>
        <taxon>Bdelloidea</taxon>
        <taxon>Philodinida</taxon>
        <taxon>Philodinidae</taxon>
        <taxon>Rotaria</taxon>
    </lineage>
</organism>
<keyword evidence="1" id="KW-0677">Repeat</keyword>
<dbReference type="PANTHER" id="PTHR45641:SF19">
    <property type="entry name" value="NEPHROCYSTIN-3"/>
    <property type="match status" value="1"/>
</dbReference>
<dbReference type="Pfam" id="PF13424">
    <property type="entry name" value="TPR_12"/>
    <property type="match status" value="2"/>
</dbReference>
<dbReference type="SUPFAM" id="SSF48452">
    <property type="entry name" value="TPR-like"/>
    <property type="match status" value="1"/>
</dbReference>
<feature type="repeat" description="TPR" evidence="3">
    <location>
        <begin position="208"/>
        <end position="241"/>
    </location>
</feature>
<evidence type="ECO:0000256" key="1">
    <source>
        <dbReference type="ARBA" id="ARBA00022737"/>
    </source>
</evidence>
<protein>
    <recommendedName>
        <fullName evidence="7">Tetratricopeptide repeat protein</fullName>
    </recommendedName>
</protein>
<name>A0A819G4U7_9BILA</name>
<dbReference type="AlphaFoldDB" id="A0A819G4U7"/>
<dbReference type="InterPro" id="IPR011990">
    <property type="entry name" value="TPR-like_helical_dom_sf"/>
</dbReference>
<dbReference type="PANTHER" id="PTHR45641">
    <property type="entry name" value="TETRATRICOPEPTIDE REPEAT PROTEIN (AFU_ORTHOLOGUE AFUA_6G03870)"/>
    <property type="match status" value="1"/>
</dbReference>
<dbReference type="PROSITE" id="PS50293">
    <property type="entry name" value="TPR_REGION"/>
    <property type="match status" value="1"/>
</dbReference>
<evidence type="ECO:0000256" key="3">
    <source>
        <dbReference type="PROSITE-ProRule" id="PRU00339"/>
    </source>
</evidence>
<dbReference type="EMBL" id="CAJNOT010000180">
    <property type="protein sequence ID" value="CAF0881804.1"/>
    <property type="molecule type" value="Genomic_DNA"/>
</dbReference>
<dbReference type="InterPro" id="IPR019734">
    <property type="entry name" value="TPR_rpt"/>
</dbReference>
<dbReference type="SMART" id="SM00028">
    <property type="entry name" value="TPR"/>
    <property type="match status" value="6"/>
</dbReference>
<proteinExistence type="predicted"/>
<feature type="repeat" description="TPR" evidence="3">
    <location>
        <begin position="292"/>
        <end position="325"/>
    </location>
</feature>
<dbReference type="Gene3D" id="3.90.176.10">
    <property type="entry name" value="Toxin ADP-ribosyltransferase, Chain A, domain 1"/>
    <property type="match status" value="1"/>
</dbReference>
<gene>
    <name evidence="5" type="ORF">JBS370_LOCUS19662</name>
    <name evidence="4" type="ORF">ZHD862_LOCUS6424</name>
</gene>
<evidence type="ECO:0008006" key="7">
    <source>
        <dbReference type="Google" id="ProtNLM"/>
    </source>
</evidence>
<dbReference type="Proteomes" id="UP000663836">
    <property type="component" value="Unassembled WGS sequence"/>
</dbReference>
<feature type="repeat" description="TPR" evidence="3">
    <location>
        <begin position="166"/>
        <end position="199"/>
    </location>
</feature>
<evidence type="ECO:0000313" key="6">
    <source>
        <dbReference type="Proteomes" id="UP000663836"/>
    </source>
</evidence>
<evidence type="ECO:0000313" key="4">
    <source>
        <dbReference type="EMBL" id="CAF0881804.1"/>
    </source>
</evidence>
<accession>A0A819G4U7</accession>
<dbReference type="Proteomes" id="UP000663864">
    <property type="component" value="Unassembled WGS sequence"/>
</dbReference>
<dbReference type="Pfam" id="PF13374">
    <property type="entry name" value="TPR_10"/>
    <property type="match status" value="1"/>
</dbReference>
<evidence type="ECO:0000256" key="2">
    <source>
        <dbReference type="ARBA" id="ARBA00022803"/>
    </source>
</evidence>
<dbReference type="EMBL" id="CAJOBD010002379">
    <property type="protein sequence ID" value="CAF3877582.1"/>
    <property type="molecule type" value="Genomic_DNA"/>
</dbReference>